<evidence type="ECO:0000313" key="3">
    <source>
        <dbReference type="Proteomes" id="UP000237000"/>
    </source>
</evidence>
<dbReference type="InterPro" id="IPR005174">
    <property type="entry name" value="KIB1-4_b-propeller"/>
</dbReference>
<dbReference type="AlphaFoldDB" id="A0A2P5BWG0"/>
<dbReference type="Pfam" id="PF03478">
    <property type="entry name" value="Beta-prop_KIB1-4"/>
    <property type="match status" value="1"/>
</dbReference>
<keyword evidence="3" id="KW-1185">Reference proteome</keyword>
<dbReference type="InterPro" id="IPR050942">
    <property type="entry name" value="F-box_BR-signaling"/>
</dbReference>
<protein>
    <recommendedName>
        <fullName evidence="1">KIB1-4 beta-propeller domain-containing protein</fullName>
    </recommendedName>
</protein>
<dbReference type="PANTHER" id="PTHR44259">
    <property type="entry name" value="OS07G0183000 PROTEIN-RELATED"/>
    <property type="match status" value="1"/>
</dbReference>
<proteinExistence type="predicted"/>
<dbReference type="STRING" id="63057.A0A2P5BWG0"/>
<gene>
    <name evidence="2" type="ORF">TorRG33x02_306140</name>
</gene>
<evidence type="ECO:0000313" key="2">
    <source>
        <dbReference type="EMBL" id="PON53134.1"/>
    </source>
</evidence>
<feature type="domain" description="KIB1-4 beta-propeller" evidence="1">
    <location>
        <begin position="13"/>
        <end position="286"/>
    </location>
</feature>
<sequence>MENKFLELELLVPYGKRFSGSSNGWLVAVNKDWTVTLYKPYSMVKEGNNLDTCIRLPCIFPIELEYDLDDPQAVFYKSMGIDIENLYDYHVYKALITTDPLANPSECTVVVIFGPCNELAFLRLAQDTTWTKIEPTISFLSDDIMHFNGLFYAVNQTNGELISFDVTDLCDSTIKYVAPEVPNFAPQRTHIKRYLVESCGGEILQVERYIKWNKVDNARMTLLFRILRFDFDEKNWIEIENLGDMALFLGDNSSVSISTSDFVGLQPNHIYFTHDIDLITSASNPTICDLGMYDIERKNYKLHFAIDSTTLRKMKSQPPIWVVPTFNEY</sequence>
<accession>A0A2P5BWG0</accession>
<dbReference type="OrthoDB" id="1137549at2759"/>
<dbReference type="InParanoid" id="A0A2P5BWG0"/>
<reference evidence="3" key="1">
    <citation type="submission" date="2016-06" db="EMBL/GenBank/DDBJ databases">
        <title>Parallel loss of symbiosis genes in relatives of nitrogen-fixing non-legume Parasponia.</title>
        <authorList>
            <person name="Van Velzen R."/>
            <person name="Holmer R."/>
            <person name="Bu F."/>
            <person name="Rutten L."/>
            <person name="Van Zeijl A."/>
            <person name="Liu W."/>
            <person name="Santuari L."/>
            <person name="Cao Q."/>
            <person name="Sharma T."/>
            <person name="Shen D."/>
            <person name="Roswanjaya Y."/>
            <person name="Wardhani T."/>
            <person name="Kalhor M.S."/>
            <person name="Jansen J."/>
            <person name="Van den Hoogen J."/>
            <person name="Gungor B."/>
            <person name="Hartog M."/>
            <person name="Hontelez J."/>
            <person name="Verver J."/>
            <person name="Yang W.-C."/>
            <person name="Schijlen E."/>
            <person name="Repin R."/>
            <person name="Schilthuizen M."/>
            <person name="Schranz E."/>
            <person name="Heidstra R."/>
            <person name="Miyata K."/>
            <person name="Fedorova E."/>
            <person name="Kohlen W."/>
            <person name="Bisseling T."/>
            <person name="Smit S."/>
            <person name="Geurts R."/>
        </authorList>
    </citation>
    <scope>NUCLEOTIDE SEQUENCE [LARGE SCALE GENOMIC DNA]</scope>
    <source>
        <strain evidence="3">cv. RG33-2</strain>
    </source>
</reference>
<dbReference type="Proteomes" id="UP000237000">
    <property type="component" value="Unassembled WGS sequence"/>
</dbReference>
<name>A0A2P5BWG0_TREOI</name>
<evidence type="ECO:0000259" key="1">
    <source>
        <dbReference type="Pfam" id="PF03478"/>
    </source>
</evidence>
<organism evidence="2 3">
    <name type="scientific">Trema orientale</name>
    <name type="common">Charcoal tree</name>
    <name type="synonym">Celtis orientalis</name>
    <dbReference type="NCBI Taxonomy" id="63057"/>
    <lineage>
        <taxon>Eukaryota</taxon>
        <taxon>Viridiplantae</taxon>
        <taxon>Streptophyta</taxon>
        <taxon>Embryophyta</taxon>
        <taxon>Tracheophyta</taxon>
        <taxon>Spermatophyta</taxon>
        <taxon>Magnoliopsida</taxon>
        <taxon>eudicotyledons</taxon>
        <taxon>Gunneridae</taxon>
        <taxon>Pentapetalae</taxon>
        <taxon>rosids</taxon>
        <taxon>fabids</taxon>
        <taxon>Rosales</taxon>
        <taxon>Cannabaceae</taxon>
        <taxon>Trema</taxon>
    </lineage>
</organism>
<comment type="caution">
    <text evidence="2">The sequence shown here is derived from an EMBL/GenBank/DDBJ whole genome shotgun (WGS) entry which is preliminary data.</text>
</comment>
<dbReference type="PANTHER" id="PTHR44259:SF107">
    <property type="entry name" value="F-BOX PROTEIN SKIP23-LIKE"/>
    <property type="match status" value="1"/>
</dbReference>
<dbReference type="EMBL" id="JXTC01000449">
    <property type="protein sequence ID" value="PON53134.1"/>
    <property type="molecule type" value="Genomic_DNA"/>
</dbReference>